<comment type="caution">
    <text evidence="1">The sequence shown here is derived from an EMBL/GenBank/DDBJ whole genome shotgun (WGS) entry which is preliminary data.</text>
</comment>
<gene>
    <name evidence="1" type="ORF">EII10_03375</name>
</gene>
<dbReference type="Proteomes" id="UP000271272">
    <property type="component" value="Unassembled WGS sequence"/>
</dbReference>
<sequence>MMAIVVGLAFLLYVTVIYDSRESISQDLFLHERYLFHNPQDVTSQTCHSALPCVWASASDESTVMKFESKEDARMAAGSLPDARQSNWLVVRFHPNELTEVEKAEFIKVVNGIYHSDDAWFD</sequence>
<dbReference type="RefSeq" id="WP_148094859.1">
    <property type="nucleotide sequence ID" value="NZ_RQZC01000003.1"/>
</dbReference>
<dbReference type="EMBL" id="RQZC01000003">
    <property type="protein sequence ID" value="RRD30128.1"/>
    <property type="molecule type" value="Genomic_DNA"/>
</dbReference>
<proteinExistence type="predicted"/>
<organism evidence="1 2">
    <name type="scientific">Actinomyces bowdenii</name>
    <dbReference type="NCBI Taxonomy" id="131109"/>
    <lineage>
        <taxon>Bacteria</taxon>
        <taxon>Bacillati</taxon>
        <taxon>Actinomycetota</taxon>
        <taxon>Actinomycetes</taxon>
        <taxon>Actinomycetales</taxon>
        <taxon>Actinomycetaceae</taxon>
        <taxon>Actinomyces</taxon>
    </lineage>
</organism>
<dbReference type="OrthoDB" id="5190822at2"/>
<evidence type="ECO:0000313" key="1">
    <source>
        <dbReference type="EMBL" id="RRD30128.1"/>
    </source>
</evidence>
<protein>
    <submittedName>
        <fullName evidence="1">Uncharacterized protein</fullName>
    </submittedName>
</protein>
<evidence type="ECO:0000313" key="2">
    <source>
        <dbReference type="Proteomes" id="UP000271272"/>
    </source>
</evidence>
<keyword evidence="2" id="KW-1185">Reference proteome</keyword>
<dbReference type="AlphaFoldDB" id="A0A3P1V8L2"/>
<name>A0A3P1V8L2_9ACTO</name>
<reference evidence="1 2" key="1">
    <citation type="submission" date="2018-11" db="EMBL/GenBank/DDBJ databases">
        <title>Genomes From Bacteria Associated with the Canine Oral Cavity: a Test Case for Automated Genome-Based Taxonomic Assignment.</title>
        <authorList>
            <person name="Coil D.A."/>
            <person name="Jospin G."/>
            <person name="Darling A.E."/>
            <person name="Wallis C."/>
            <person name="Davis I.J."/>
            <person name="Harris S."/>
            <person name="Eisen J.A."/>
            <person name="Holcombe L.J."/>
            <person name="O'Flynn C."/>
        </authorList>
    </citation>
    <scope>NUCLEOTIDE SEQUENCE [LARGE SCALE GENOMIC DNA]</scope>
    <source>
        <strain evidence="1 2">OH5050</strain>
    </source>
</reference>
<accession>A0A3P1V8L2</accession>